<dbReference type="InterPro" id="IPR016047">
    <property type="entry name" value="M23ase_b-sheet_dom"/>
</dbReference>
<evidence type="ECO:0000256" key="1">
    <source>
        <dbReference type="ARBA" id="ARBA00022729"/>
    </source>
</evidence>
<evidence type="ECO:0000256" key="3">
    <source>
        <dbReference type="SAM" id="SignalP"/>
    </source>
</evidence>
<reference evidence="5 6" key="1">
    <citation type="journal article" date="2011" name="Stand. Genomic Sci.">
        <title>Complete genome sequence of the thermophilic sulfur-reducer Hippea maritima type strain (MH(2)).</title>
        <authorList>
            <person name="Huntemann M."/>
            <person name="Lu M."/>
            <person name="Nolan M."/>
            <person name="Lapidus A."/>
            <person name="Lucas S."/>
            <person name="Hammon N."/>
            <person name="Deshpande S."/>
            <person name="Cheng J.F."/>
            <person name="Tapia R."/>
            <person name="Han C."/>
            <person name="Goodwin L."/>
            <person name="Pitluck S."/>
            <person name="Liolios K."/>
            <person name="Pagani I."/>
            <person name="Ivanova N."/>
            <person name="Ovchinikova G."/>
            <person name="Pati A."/>
            <person name="Chen A."/>
            <person name="Palaniappan K."/>
            <person name="Land M."/>
            <person name="Hauser L."/>
            <person name="Jeffries C.D."/>
            <person name="Detter J.C."/>
            <person name="Brambilla E.M."/>
            <person name="Rohde M."/>
            <person name="Spring S."/>
            <person name="Goker M."/>
            <person name="Woyke T."/>
            <person name="Bristow J."/>
            <person name="Eisen J.A."/>
            <person name="Markowitz V."/>
            <person name="Hugenholtz P."/>
            <person name="Kyrpides N.C."/>
            <person name="Klenk H.P."/>
            <person name="Mavromatis K."/>
        </authorList>
    </citation>
    <scope>NUCLEOTIDE SEQUENCE [LARGE SCALE GENOMIC DNA]</scope>
    <source>
        <strain evidence="6">ATCC 700847 / DSM 10411 / MH2</strain>
    </source>
</reference>
<feature type="chain" id="PRO_5003282751" evidence="3">
    <location>
        <begin position="22"/>
        <end position="386"/>
    </location>
</feature>
<dbReference type="AlphaFoldDB" id="F2LWF2"/>
<keyword evidence="1 3" id="KW-0732">Signal</keyword>
<dbReference type="RefSeq" id="WP_013681043.1">
    <property type="nucleotide sequence ID" value="NC_015318.1"/>
</dbReference>
<dbReference type="HOGENOM" id="CLU_680990_0_0_7"/>
<dbReference type="Gene3D" id="6.10.250.3150">
    <property type="match status" value="1"/>
</dbReference>
<dbReference type="Gene3D" id="2.70.70.10">
    <property type="entry name" value="Glucose Permease (Domain IIA)"/>
    <property type="match status" value="1"/>
</dbReference>
<dbReference type="OrthoDB" id="9784703at2"/>
<dbReference type="EMBL" id="CP002606">
    <property type="protein sequence ID" value="AEA32998.1"/>
    <property type="molecule type" value="Genomic_DNA"/>
</dbReference>
<evidence type="ECO:0000259" key="4">
    <source>
        <dbReference type="Pfam" id="PF01551"/>
    </source>
</evidence>
<sequence>MRRFSLLVFVLLLSLSLNGFSANKKTIEQKLQTIDKTIMKKKSDYNKLRQQYAKLLNDVKSTDALITSLKTKIKKAKRDLNLLNRKIANLKKEIGKVSKNVEEQKEELSLELKGYYKYSRISPYYEQGVWFDYMNRFITSYMQNRIRDYLNKSAYLRSSLLRLNAYMKKKNALLDNIKKQQEDLQTQRETLKKLMDEADSKKQQYLAQIQKLTQEKENLRNLLKKIIEEEKRRQAEQRKRKAQKAQKINPKLVVKEFKALRGRVALPVSGRVVSTFGKKYDPLFKVYTRNDGIDIKSKKDSCVRSIAYGKVGFAGNLPGYGGVVIINHLNGYYTVYGGIKSKVGVGSIVKSRQCIGKLEKNKLHFEIRRHSTPLNPLNFLDRRFLK</sequence>
<dbReference type="GO" id="GO:0004222">
    <property type="term" value="F:metalloendopeptidase activity"/>
    <property type="evidence" value="ECO:0007669"/>
    <property type="project" value="TreeGrafter"/>
</dbReference>
<feature type="signal peptide" evidence="3">
    <location>
        <begin position="1"/>
        <end position="21"/>
    </location>
</feature>
<keyword evidence="2" id="KW-0175">Coiled coil</keyword>
<feature type="coiled-coil region" evidence="2">
    <location>
        <begin position="163"/>
        <end position="247"/>
    </location>
</feature>
<dbReference type="FunCoup" id="F2LWF2">
    <property type="interactions" value="52"/>
</dbReference>
<feature type="domain" description="M23ase beta-sheet core" evidence="4">
    <location>
        <begin position="290"/>
        <end position="376"/>
    </location>
</feature>
<evidence type="ECO:0000313" key="5">
    <source>
        <dbReference type="EMBL" id="AEA32998.1"/>
    </source>
</evidence>
<dbReference type="InterPro" id="IPR011055">
    <property type="entry name" value="Dup_hybrid_motif"/>
</dbReference>
<dbReference type="InParanoid" id="F2LWF2"/>
<dbReference type="STRING" id="760142.Hipma_0015"/>
<evidence type="ECO:0000256" key="2">
    <source>
        <dbReference type="SAM" id="Coils"/>
    </source>
</evidence>
<dbReference type="CDD" id="cd12797">
    <property type="entry name" value="M23_peptidase"/>
    <property type="match status" value="1"/>
</dbReference>
<protein>
    <submittedName>
        <fullName evidence="5">Peptidase M23</fullName>
    </submittedName>
</protein>
<reference evidence="6" key="2">
    <citation type="submission" date="2011-03" db="EMBL/GenBank/DDBJ databases">
        <title>The complete genome of Hippea maritima DSM 10411.</title>
        <authorList>
            <consortium name="US DOE Joint Genome Institute (JGI-PGF)"/>
            <person name="Lucas S."/>
            <person name="Copeland A."/>
            <person name="Lapidus A."/>
            <person name="Bruce D."/>
            <person name="Goodwin L."/>
            <person name="Pitluck S."/>
            <person name="Peters L."/>
            <person name="Kyrpides N."/>
            <person name="Mavromatis K."/>
            <person name="Pagani I."/>
            <person name="Ivanova N."/>
            <person name="Mikhailova N."/>
            <person name="Lu M."/>
            <person name="Detter J.C."/>
            <person name="Tapia R."/>
            <person name="Han C."/>
            <person name="Land M."/>
            <person name="Hauser L."/>
            <person name="Markowitz V."/>
            <person name="Cheng J.-F."/>
            <person name="Hugenholtz P."/>
            <person name="Woyke T."/>
            <person name="Wu D."/>
            <person name="Spring S."/>
            <person name="Schroeder M."/>
            <person name="Brambilla E."/>
            <person name="Klenk H.-P."/>
            <person name="Eisen J.A."/>
        </authorList>
    </citation>
    <scope>NUCLEOTIDE SEQUENCE [LARGE SCALE GENOMIC DNA]</scope>
    <source>
        <strain evidence="6">ATCC 700847 / DSM 10411 / MH2</strain>
    </source>
</reference>
<dbReference type="InterPro" id="IPR050570">
    <property type="entry name" value="Cell_wall_metabolism_enzyme"/>
</dbReference>
<evidence type="ECO:0000313" key="6">
    <source>
        <dbReference type="Proteomes" id="UP000008139"/>
    </source>
</evidence>
<feature type="coiled-coil region" evidence="2">
    <location>
        <begin position="38"/>
        <end position="107"/>
    </location>
</feature>
<dbReference type="PANTHER" id="PTHR21666">
    <property type="entry name" value="PEPTIDASE-RELATED"/>
    <property type="match status" value="1"/>
</dbReference>
<keyword evidence="6" id="KW-1185">Reference proteome</keyword>
<dbReference type="Proteomes" id="UP000008139">
    <property type="component" value="Chromosome"/>
</dbReference>
<gene>
    <name evidence="5" type="ordered locus">Hipma_0015</name>
</gene>
<dbReference type="Pfam" id="PF01551">
    <property type="entry name" value="Peptidase_M23"/>
    <property type="match status" value="1"/>
</dbReference>
<dbReference type="SUPFAM" id="SSF51261">
    <property type="entry name" value="Duplicated hybrid motif"/>
    <property type="match status" value="1"/>
</dbReference>
<name>F2LWF2_HIPMA</name>
<dbReference type="PANTHER" id="PTHR21666:SF289">
    <property type="entry name" value="L-ALA--D-GLU ENDOPEPTIDASE"/>
    <property type="match status" value="1"/>
</dbReference>
<dbReference type="eggNOG" id="COG4942">
    <property type="taxonomic scope" value="Bacteria"/>
</dbReference>
<dbReference type="KEGG" id="hmr:Hipma_0015"/>
<proteinExistence type="predicted"/>
<organism evidence="5 6">
    <name type="scientific">Hippea maritima (strain ATCC 700847 / DSM 10411 / MH2)</name>
    <dbReference type="NCBI Taxonomy" id="760142"/>
    <lineage>
        <taxon>Bacteria</taxon>
        <taxon>Pseudomonadati</taxon>
        <taxon>Campylobacterota</taxon>
        <taxon>Desulfurellia</taxon>
        <taxon>Desulfurellales</taxon>
        <taxon>Hippeaceae</taxon>
        <taxon>Hippea</taxon>
    </lineage>
</organism>
<accession>F2LWF2</accession>